<evidence type="ECO:0000313" key="2">
    <source>
        <dbReference type="Proteomes" id="UP000324336"/>
    </source>
</evidence>
<dbReference type="Proteomes" id="UP000324336">
    <property type="component" value="Unassembled WGS sequence"/>
</dbReference>
<dbReference type="RefSeq" id="WP_147774907.1">
    <property type="nucleotide sequence ID" value="NZ_SAYA01000023.1"/>
</dbReference>
<reference evidence="1 2" key="1">
    <citation type="journal article" date="1992" name="Lakartidningen">
        <title>[Penicillin V and not amoxicillin is the first choice preparation in acute otitis].</title>
        <authorList>
            <person name="Kamme C."/>
            <person name="Lundgren K."/>
            <person name="Prellner K."/>
        </authorList>
    </citation>
    <scope>NUCLEOTIDE SEQUENCE [LARGE SCALE GENOMIC DNA]</scope>
    <source>
        <strain evidence="1 2">PC4597II</strain>
    </source>
</reference>
<organism evidence="1 2">
    <name type="scientific">Brachyspira aalborgi</name>
    <dbReference type="NCBI Taxonomy" id="29522"/>
    <lineage>
        <taxon>Bacteria</taxon>
        <taxon>Pseudomonadati</taxon>
        <taxon>Spirochaetota</taxon>
        <taxon>Spirochaetia</taxon>
        <taxon>Brachyspirales</taxon>
        <taxon>Brachyspiraceae</taxon>
        <taxon>Brachyspira</taxon>
    </lineage>
</organism>
<sequence>MIPKNTITLLSKAKQSKAKQTFKLFPNLCLLNHNKYYISFYKKLSANKNKESLPYKYISNTDINLSLNNSIKILKRSLK</sequence>
<protein>
    <submittedName>
        <fullName evidence="1">Uncharacterized protein</fullName>
    </submittedName>
</protein>
<accession>A0AB38PW40</accession>
<evidence type="ECO:0000313" key="1">
    <source>
        <dbReference type="EMBL" id="TXJ23810.1"/>
    </source>
</evidence>
<comment type="caution">
    <text evidence="1">The sequence shown here is derived from an EMBL/GenBank/DDBJ whole genome shotgun (WGS) entry which is preliminary data.</text>
</comment>
<gene>
    <name evidence="1" type="ORF">EPJ73_08030</name>
</gene>
<name>A0AB38PW40_9SPIR</name>
<dbReference type="AlphaFoldDB" id="A0AB38PW40"/>
<proteinExistence type="predicted"/>
<dbReference type="EMBL" id="SAYA01000023">
    <property type="protein sequence ID" value="TXJ23810.1"/>
    <property type="molecule type" value="Genomic_DNA"/>
</dbReference>